<dbReference type="PANTHER" id="PTHR33204:SF39">
    <property type="entry name" value="TRANSCRIPTIONAL REGULATORY PROTEIN"/>
    <property type="match status" value="1"/>
</dbReference>
<reference evidence="6 8" key="1">
    <citation type="submission" date="2014-02" db="EMBL/GenBank/DDBJ databases">
        <title>Aquamicrobium defluvii Genome sequencing.</title>
        <authorList>
            <person name="Wang X."/>
        </authorList>
    </citation>
    <scope>NUCLEOTIDE SEQUENCE [LARGE SCALE GENOMIC DNA]</scope>
    <source>
        <strain evidence="6 8">W13Z1</strain>
    </source>
</reference>
<dbReference type="STRING" id="69279.BG36_24065"/>
<dbReference type="InterPro" id="IPR002577">
    <property type="entry name" value="HTH_HxlR"/>
</dbReference>
<evidence type="ECO:0000313" key="9">
    <source>
        <dbReference type="Proteomes" id="UP000294958"/>
    </source>
</evidence>
<keyword evidence="9" id="KW-1185">Reference proteome</keyword>
<comment type="caution">
    <text evidence="6">The sequence shown here is derived from an EMBL/GenBank/DDBJ whole genome shotgun (WGS) entry which is preliminary data.</text>
</comment>
<dbReference type="PANTHER" id="PTHR33204">
    <property type="entry name" value="TRANSCRIPTIONAL REGULATOR, MARR FAMILY"/>
    <property type="match status" value="1"/>
</dbReference>
<keyword evidence="2" id="KW-0238">DNA-binding</keyword>
<organism evidence="6 8">
    <name type="scientific">Aquamicrobium defluvii</name>
    <dbReference type="NCBI Taxonomy" id="69279"/>
    <lineage>
        <taxon>Bacteria</taxon>
        <taxon>Pseudomonadati</taxon>
        <taxon>Pseudomonadota</taxon>
        <taxon>Alphaproteobacteria</taxon>
        <taxon>Hyphomicrobiales</taxon>
        <taxon>Phyllobacteriaceae</taxon>
        <taxon>Aquamicrobium</taxon>
    </lineage>
</organism>
<name>A0A011US43_9HYPH</name>
<evidence type="ECO:0000259" key="5">
    <source>
        <dbReference type="PROSITE" id="PS51118"/>
    </source>
</evidence>
<evidence type="ECO:0000256" key="1">
    <source>
        <dbReference type="ARBA" id="ARBA00023015"/>
    </source>
</evidence>
<feature type="region of interest" description="Disordered" evidence="4">
    <location>
        <begin position="1"/>
        <end position="28"/>
    </location>
</feature>
<dbReference type="Gene3D" id="1.10.10.10">
    <property type="entry name" value="Winged helix-like DNA-binding domain superfamily/Winged helix DNA-binding domain"/>
    <property type="match status" value="1"/>
</dbReference>
<proteinExistence type="predicted"/>
<dbReference type="AlphaFoldDB" id="A0A011US43"/>
<feature type="domain" description="HTH hxlR-type" evidence="5">
    <location>
        <begin position="36"/>
        <end position="134"/>
    </location>
</feature>
<dbReference type="Pfam" id="PF01638">
    <property type="entry name" value="HxlR"/>
    <property type="match status" value="1"/>
</dbReference>
<protein>
    <submittedName>
        <fullName evidence="6">HxlR family transcriptional regulator</fullName>
    </submittedName>
</protein>
<dbReference type="Proteomes" id="UP000019849">
    <property type="component" value="Unassembled WGS sequence"/>
</dbReference>
<sequence length="149" mass="15932">MNAIVGKVASGTPESKTPAPLLNASPGFAEDGNGNCPIRDVLDRVGDTWSLLVIINLQPAPMRFNALRRSIERISQRMLTVTLRSLERDGLVSRTVRPTTPPEVEYALTALGRSIAVPIGALGDWAAQNRDRLREARAAFDAAANGTGA</sequence>
<gene>
    <name evidence="6" type="ORF">BG36_24065</name>
    <name evidence="7" type="ORF">DES43_11356</name>
</gene>
<dbReference type="GO" id="GO:0003677">
    <property type="term" value="F:DNA binding"/>
    <property type="evidence" value="ECO:0007669"/>
    <property type="project" value="UniProtKB-KW"/>
</dbReference>
<evidence type="ECO:0000313" key="7">
    <source>
        <dbReference type="EMBL" id="TDR34627.1"/>
    </source>
</evidence>
<dbReference type="Proteomes" id="UP000294958">
    <property type="component" value="Unassembled WGS sequence"/>
</dbReference>
<dbReference type="PROSITE" id="PS51118">
    <property type="entry name" value="HTH_HXLR"/>
    <property type="match status" value="1"/>
</dbReference>
<evidence type="ECO:0000256" key="2">
    <source>
        <dbReference type="ARBA" id="ARBA00023125"/>
    </source>
</evidence>
<accession>A0A011US43</accession>
<evidence type="ECO:0000313" key="8">
    <source>
        <dbReference type="Proteomes" id="UP000019849"/>
    </source>
</evidence>
<dbReference type="RefSeq" id="WP_035025542.1">
    <property type="nucleotide sequence ID" value="NZ_KK073883.1"/>
</dbReference>
<keyword evidence="3" id="KW-0804">Transcription</keyword>
<dbReference type="EMBL" id="JENY01000009">
    <property type="protein sequence ID" value="EXL09066.1"/>
    <property type="molecule type" value="Genomic_DNA"/>
</dbReference>
<dbReference type="HOGENOM" id="CLU_111585_2_1_5"/>
<dbReference type="EMBL" id="SNZF01000013">
    <property type="protein sequence ID" value="TDR34627.1"/>
    <property type="molecule type" value="Genomic_DNA"/>
</dbReference>
<evidence type="ECO:0000313" key="6">
    <source>
        <dbReference type="EMBL" id="EXL09066.1"/>
    </source>
</evidence>
<reference evidence="7 9" key="2">
    <citation type="submission" date="2019-03" db="EMBL/GenBank/DDBJ databases">
        <title>Genomic Encyclopedia of Type Strains, Phase IV (KMG-IV): sequencing the most valuable type-strain genomes for metagenomic binning, comparative biology and taxonomic classification.</title>
        <authorList>
            <person name="Goeker M."/>
        </authorList>
    </citation>
    <scope>NUCLEOTIDE SEQUENCE [LARGE SCALE GENOMIC DNA]</scope>
    <source>
        <strain evidence="7 9">DSM 11603</strain>
    </source>
</reference>
<evidence type="ECO:0000256" key="4">
    <source>
        <dbReference type="SAM" id="MobiDB-lite"/>
    </source>
</evidence>
<dbReference type="InterPro" id="IPR036388">
    <property type="entry name" value="WH-like_DNA-bd_sf"/>
</dbReference>
<dbReference type="eggNOG" id="COG1733">
    <property type="taxonomic scope" value="Bacteria"/>
</dbReference>
<dbReference type="PATRIC" id="fig|69279.3.peg.1740"/>
<dbReference type="InterPro" id="IPR036390">
    <property type="entry name" value="WH_DNA-bd_sf"/>
</dbReference>
<dbReference type="SUPFAM" id="SSF46785">
    <property type="entry name" value="Winged helix' DNA-binding domain"/>
    <property type="match status" value="1"/>
</dbReference>
<keyword evidence="1" id="KW-0805">Transcription regulation</keyword>
<dbReference type="OrthoDB" id="9800350at2"/>
<evidence type="ECO:0000256" key="3">
    <source>
        <dbReference type="ARBA" id="ARBA00023163"/>
    </source>
</evidence>